<accession>A0ABX1TJW6</accession>
<evidence type="ECO:0000313" key="2">
    <source>
        <dbReference type="Proteomes" id="UP000760480"/>
    </source>
</evidence>
<proteinExistence type="predicted"/>
<protein>
    <submittedName>
        <fullName evidence="1">Uncharacterized protein</fullName>
    </submittedName>
</protein>
<sequence>MSFACLDCRKSFKREFLLSMGCPKQMSCPDCGSPAYNFGRHFKAPKKTDIKQWKKVRFLFEHGFWFQRIYDKANRYQIIEYPKTMEGAREFVEAYKEYAIK</sequence>
<evidence type="ECO:0000313" key="1">
    <source>
        <dbReference type="EMBL" id="NMQ19678.1"/>
    </source>
</evidence>
<gene>
    <name evidence="1" type="ORF">E4P82_10990</name>
</gene>
<keyword evidence="2" id="KW-1185">Reference proteome</keyword>
<organism evidence="1 2">
    <name type="scientific">Candidatus Competibacter phosphatis</name>
    <dbReference type="NCBI Taxonomy" id="221280"/>
    <lineage>
        <taxon>Bacteria</taxon>
        <taxon>Pseudomonadati</taxon>
        <taxon>Pseudomonadota</taxon>
        <taxon>Gammaproteobacteria</taxon>
        <taxon>Candidatus Competibacteraceae</taxon>
        <taxon>Candidatus Competibacter</taxon>
    </lineage>
</organism>
<reference evidence="1 2" key="1">
    <citation type="submission" date="2019-03" db="EMBL/GenBank/DDBJ databases">
        <title>Metabolic reconstructions from genomes of highly enriched 'Candidatus Accumulibacter' and 'Candidatus Competibacter' bioreactor populations.</title>
        <authorList>
            <person name="Annavajhala M.K."/>
            <person name="Welles L."/>
            <person name="Abbas B."/>
            <person name="Sorokin D."/>
            <person name="Park H."/>
            <person name="Van Loosdrecht M."/>
            <person name="Chandran K."/>
        </authorList>
    </citation>
    <scope>NUCLEOTIDE SEQUENCE [LARGE SCALE GENOMIC DNA]</scope>
    <source>
        <strain evidence="1 2">SBR_G</strain>
    </source>
</reference>
<name>A0ABX1TJW6_9GAMM</name>
<comment type="caution">
    <text evidence="1">The sequence shown here is derived from an EMBL/GenBank/DDBJ whole genome shotgun (WGS) entry which is preliminary data.</text>
</comment>
<dbReference type="Proteomes" id="UP000760480">
    <property type="component" value="Unassembled WGS sequence"/>
</dbReference>
<dbReference type="EMBL" id="SPMZ01000029">
    <property type="protein sequence ID" value="NMQ19678.1"/>
    <property type="molecule type" value="Genomic_DNA"/>
</dbReference>